<name>A0A9P3L8Z9_9APHY</name>
<protein>
    <submittedName>
        <fullName evidence="2">Uncharacterized protein</fullName>
    </submittedName>
</protein>
<dbReference type="Proteomes" id="UP000703269">
    <property type="component" value="Unassembled WGS sequence"/>
</dbReference>
<dbReference type="AlphaFoldDB" id="A0A9P3L8Z9"/>
<proteinExistence type="predicted"/>
<reference evidence="2 3" key="1">
    <citation type="submission" date="2021-08" db="EMBL/GenBank/DDBJ databases">
        <title>Draft Genome Sequence of Phanerochaete sordida strain YK-624.</title>
        <authorList>
            <person name="Mori T."/>
            <person name="Dohra H."/>
            <person name="Suzuki T."/>
            <person name="Kawagishi H."/>
            <person name="Hirai H."/>
        </authorList>
    </citation>
    <scope>NUCLEOTIDE SEQUENCE [LARGE SCALE GENOMIC DNA]</scope>
    <source>
        <strain evidence="2 3">YK-624</strain>
    </source>
</reference>
<comment type="caution">
    <text evidence="2">The sequence shown here is derived from an EMBL/GenBank/DDBJ whole genome shotgun (WGS) entry which is preliminary data.</text>
</comment>
<gene>
    <name evidence="2" type="ORF">PsYK624_027770</name>
</gene>
<organism evidence="2 3">
    <name type="scientific">Phanerochaete sordida</name>
    <dbReference type="NCBI Taxonomy" id="48140"/>
    <lineage>
        <taxon>Eukaryota</taxon>
        <taxon>Fungi</taxon>
        <taxon>Dikarya</taxon>
        <taxon>Basidiomycota</taxon>
        <taxon>Agaricomycotina</taxon>
        <taxon>Agaricomycetes</taxon>
        <taxon>Polyporales</taxon>
        <taxon>Phanerochaetaceae</taxon>
        <taxon>Phanerochaete</taxon>
    </lineage>
</organism>
<keyword evidence="3" id="KW-1185">Reference proteome</keyword>
<accession>A0A9P3L8Z9</accession>
<evidence type="ECO:0000313" key="3">
    <source>
        <dbReference type="Proteomes" id="UP000703269"/>
    </source>
</evidence>
<dbReference type="EMBL" id="BPQB01000004">
    <property type="protein sequence ID" value="GJE86696.1"/>
    <property type="molecule type" value="Genomic_DNA"/>
</dbReference>
<evidence type="ECO:0000313" key="2">
    <source>
        <dbReference type="EMBL" id="GJE86696.1"/>
    </source>
</evidence>
<feature type="region of interest" description="Disordered" evidence="1">
    <location>
        <begin position="72"/>
        <end position="96"/>
    </location>
</feature>
<feature type="compositionally biased region" description="Basic residues" evidence="1">
    <location>
        <begin position="72"/>
        <end position="85"/>
    </location>
</feature>
<evidence type="ECO:0000256" key="1">
    <source>
        <dbReference type="SAM" id="MobiDB-lite"/>
    </source>
</evidence>
<sequence length="169" mass="19336">MWPSVARAKLNRDEACQRALHCPAFISLFLCAFRARARPRARRLAPRRWRGDGGVRRHEAAAFVPVHYRRTRRSAKRAERRRHASCPRPSGSRSCNVTEARPALRCSGHRSKMHSDYLPRHFAYSQATLSRAQFPVSSCHPLSTCHCSDQVYVYSIGMSDMKCITQVRA</sequence>